<comment type="similarity">
    <text evidence="1 11 13">Belongs to the ApbE family.</text>
</comment>
<dbReference type="GO" id="GO:0046872">
    <property type="term" value="F:metal ion binding"/>
    <property type="evidence" value="ECO:0007669"/>
    <property type="project" value="UniProtKB-UniRule"/>
</dbReference>
<evidence type="ECO:0000256" key="11">
    <source>
        <dbReference type="PIRNR" id="PIRNR006268"/>
    </source>
</evidence>
<comment type="catalytic activity">
    <reaction evidence="10 11 13">
        <text>L-threonyl-[protein] + FAD = FMN-L-threonyl-[protein] + AMP + H(+)</text>
        <dbReference type="Rhea" id="RHEA:36847"/>
        <dbReference type="Rhea" id="RHEA-COMP:11060"/>
        <dbReference type="Rhea" id="RHEA-COMP:11061"/>
        <dbReference type="ChEBI" id="CHEBI:15378"/>
        <dbReference type="ChEBI" id="CHEBI:30013"/>
        <dbReference type="ChEBI" id="CHEBI:57692"/>
        <dbReference type="ChEBI" id="CHEBI:74257"/>
        <dbReference type="ChEBI" id="CHEBI:456215"/>
        <dbReference type="EC" id="2.7.1.180"/>
    </reaction>
</comment>
<keyword evidence="13" id="KW-0732">Signal</keyword>
<evidence type="ECO:0000256" key="6">
    <source>
        <dbReference type="ARBA" id="ARBA00022723"/>
    </source>
</evidence>
<organism evidence="14 15">
    <name type="scientific">Candidatus Thiomargarita nelsonii</name>
    <dbReference type="NCBI Taxonomy" id="1003181"/>
    <lineage>
        <taxon>Bacteria</taxon>
        <taxon>Pseudomonadati</taxon>
        <taxon>Pseudomonadota</taxon>
        <taxon>Gammaproteobacteria</taxon>
        <taxon>Thiotrichales</taxon>
        <taxon>Thiotrichaceae</taxon>
        <taxon>Thiomargarita</taxon>
    </lineage>
</organism>
<keyword evidence="15" id="KW-1185">Reference proteome</keyword>
<keyword evidence="13" id="KW-0997">Cell inner membrane</keyword>
<evidence type="ECO:0000256" key="12">
    <source>
        <dbReference type="PIRSR" id="PIRSR006268-2"/>
    </source>
</evidence>
<dbReference type="Pfam" id="PF02424">
    <property type="entry name" value="ApbE"/>
    <property type="match status" value="1"/>
</dbReference>
<dbReference type="InterPro" id="IPR024932">
    <property type="entry name" value="ApbE"/>
</dbReference>
<keyword evidence="13" id="KW-1003">Cell membrane</keyword>
<keyword evidence="7 11" id="KW-0274">FAD</keyword>
<evidence type="ECO:0000256" key="4">
    <source>
        <dbReference type="ARBA" id="ARBA00022630"/>
    </source>
</evidence>
<evidence type="ECO:0000256" key="7">
    <source>
        <dbReference type="ARBA" id="ARBA00022827"/>
    </source>
</evidence>
<sequence>MQTRTYTFILLLLLLSGCNHQIHQQQFYIFGTLVGISIWGVSEQKASEAINTIAKDFQSMHHNWHAWQKSPLTDLNQAIAAGQVWTEPSLLPLLKKSKHLYNQSDGLFNPAIGQLIKLWGFHSDDLSSEFIPPSPEKIAELVALAPSMEDIHSEGNQIYSTNRGVQLDFGAFAKGYAVDLAIEKLRQLGVQNAIINAGGNLKAIGKKGDKPWLIGIRHPNGTDILAAVAVSGEESVISSGNYERFREYEGVRYSHIIDPRNGKPAQGFSSVTVIARSGALADAASTALTVAGLQDWHRIARQMGIKYVMLVDEKGIVYVNPAMAKRVQFPADKKPQIIVSKPL</sequence>
<keyword evidence="13" id="KW-0472">Membrane</keyword>
<dbReference type="Proteomes" id="UP000030428">
    <property type="component" value="Unassembled WGS sequence"/>
</dbReference>
<evidence type="ECO:0000256" key="2">
    <source>
        <dbReference type="ARBA" id="ARBA00011955"/>
    </source>
</evidence>
<keyword evidence="8 11" id="KW-0460">Magnesium</keyword>
<evidence type="ECO:0000256" key="1">
    <source>
        <dbReference type="ARBA" id="ARBA00008282"/>
    </source>
</evidence>
<feature type="signal peptide" evidence="13">
    <location>
        <begin position="1"/>
        <end position="21"/>
    </location>
</feature>
<dbReference type="PANTHER" id="PTHR30040:SF2">
    <property type="entry name" value="FAD:PROTEIN FMN TRANSFERASE"/>
    <property type="match status" value="1"/>
</dbReference>
<keyword evidence="5 11" id="KW-0808">Transferase</keyword>
<dbReference type="PIRSF" id="PIRSF006268">
    <property type="entry name" value="ApbE"/>
    <property type="match status" value="1"/>
</dbReference>
<evidence type="ECO:0000313" key="15">
    <source>
        <dbReference type="Proteomes" id="UP000030428"/>
    </source>
</evidence>
<feature type="binding site" evidence="12">
    <location>
        <position position="171"/>
    </location>
    <ligand>
        <name>Mg(2+)</name>
        <dbReference type="ChEBI" id="CHEBI:18420"/>
    </ligand>
</feature>
<evidence type="ECO:0000256" key="8">
    <source>
        <dbReference type="ARBA" id="ARBA00022842"/>
    </source>
</evidence>
<dbReference type="AlphaFoldDB" id="A0A0A6PGX9"/>
<protein>
    <recommendedName>
        <fullName evidence="3 11">FAD:protein FMN transferase</fullName>
        <ecNumber evidence="2 11">2.7.1.180</ecNumber>
    </recommendedName>
    <alternativeName>
        <fullName evidence="9 11">Flavin transferase</fullName>
    </alternativeName>
</protein>
<evidence type="ECO:0000256" key="9">
    <source>
        <dbReference type="ARBA" id="ARBA00031306"/>
    </source>
</evidence>
<comment type="cofactor">
    <cofactor evidence="12">
        <name>Mg(2+)</name>
        <dbReference type="ChEBI" id="CHEBI:18420"/>
    </cofactor>
    <cofactor evidence="12">
        <name>Mn(2+)</name>
        <dbReference type="ChEBI" id="CHEBI:29035"/>
    </cofactor>
    <text evidence="12">Magnesium. Can also use manganese.</text>
</comment>
<dbReference type="PROSITE" id="PS51257">
    <property type="entry name" value="PROKAR_LIPOPROTEIN"/>
    <property type="match status" value="1"/>
</dbReference>
<feature type="binding site" evidence="12">
    <location>
        <position position="282"/>
    </location>
    <ligand>
        <name>Mg(2+)</name>
        <dbReference type="ChEBI" id="CHEBI:18420"/>
    </ligand>
</feature>
<feature type="chain" id="PRO_5007353930" description="FAD:protein FMN transferase" evidence="13">
    <location>
        <begin position="22"/>
        <end position="343"/>
    </location>
</feature>
<evidence type="ECO:0000313" key="14">
    <source>
        <dbReference type="EMBL" id="KHD05083.1"/>
    </source>
</evidence>
<gene>
    <name evidence="14" type="ORF">PN36_26220</name>
</gene>
<evidence type="ECO:0000256" key="5">
    <source>
        <dbReference type="ARBA" id="ARBA00022679"/>
    </source>
</evidence>
<accession>A0A0A6PGX9</accession>
<proteinExistence type="inferred from homology"/>
<dbReference type="InterPro" id="IPR003374">
    <property type="entry name" value="ApbE-like_sf"/>
</dbReference>
<comment type="subcellular location">
    <subcellularLocation>
        <location evidence="13">Cell inner membrane</location>
        <topology evidence="13">Lipid-anchor</topology>
        <orientation evidence="13">Periplasmic side</orientation>
    </subcellularLocation>
</comment>
<evidence type="ECO:0000256" key="13">
    <source>
        <dbReference type="RuleBase" id="RU363002"/>
    </source>
</evidence>
<dbReference type="PANTHER" id="PTHR30040">
    <property type="entry name" value="THIAMINE BIOSYNTHESIS LIPOPROTEIN APBE"/>
    <property type="match status" value="1"/>
</dbReference>
<evidence type="ECO:0000256" key="3">
    <source>
        <dbReference type="ARBA" id="ARBA00016337"/>
    </source>
</evidence>
<keyword evidence="4 11" id="KW-0285">Flavoprotein</keyword>
<keyword evidence="6 11" id="KW-0479">Metal-binding</keyword>
<comment type="function">
    <text evidence="13">Flavin transferase that catalyzes the transfer of the FMN moiety of FAD and its covalent binding to the hydroxyl group of a threonine residue in a target flavoprotein.</text>
</comment>
<comment type="caution">
    <text evidence="14">The sequence shown here is derived from an EMBL/GenBank/DDBJ whole genome shotgun (WGS) entry which is preliminary data.</text>
</comment>
<dbReference type="SUPFAM" id="SSF143631">
    <property type="entry name" value="ApbE-like"/>
    <property type="match status" value="1"/>
</dbReference>
<keyword evidence="13" id="KW-0449">Lipoprotein</keyword>
<dbReference type="GO" id="GO:0005886">
    <property type="term" value="C:plasma membrane"/>
    <property type="evidence" value="ECO:0007669"/>
    <property type="project" value="UniProtKB-SubCell"/>
</dbReference>
<dbReference type="Gene3D" id="3.10.520.10">
    <property type="entry name" value="ApbE-like domains"/>
    <property type="match status" value="1"/>
</dbReference>
<evidence type="ECO:0000256" key="10">
    <source>
        <dbReference type="ARBA" id="ARBA00048540"/>
    </source>
</evidence>
<reference evidence="14 15" key="1">
    <citation type="journal article" date="2016" name="Front. Microbiol.">
        <title>Single-Cell (Meta-)Genomics of a Dimorphic Candidatus Thiomargarita nelsonii Reveals Genomic Plasticity.</title>
        <authorList>
            <person name="Flood B.E."/>
            <person name="Fliss P."/>
            <person name="Jones D.S."/>
            <person name="Dick G.J."/>
            <person name="Jain S."/>
            <person name="Kaster A.K."/>
            <person name="Winkel M."/>
            <person name="Mussmann M."/>
            <person name="Bailey J."/>
        </authorList>
    </citation>
    <scope>NUCLEOTIDE SEQUENCE [LARGE SCALE GENOMIC DNA]</scope>
    <source>
        <strain evidence="14">Hydrate Ridge</strain>
    </source>
</reference>
<dbReference type="EC" id="2.7.1.180" evidence="2 11"/>
<dbReference type="EMBL" id="JSZA02000152">
    <property type="protein sequence ID" value="KHD05083.1"/>
    <property type="molecule type" value="Genomic_DNA"/>
</dbReference>
<dbReference type="GO" id="GO:0016740">
    <property type="term" value="F:transferase activity"/>
    <property type="evidence" value="ECO:0007669"/>
    <property type="project" value="UniProtKB-UniRule"/>
</dbReference>
<name>A0A0A6PGX9_9GAMM</name>
<feature type="binding site" evidence="12">
    <location>
        <position position="286"/>
    </location>
    <ligand>
        <name>Mg(2+)</name>
        <dbReference type="ChEBI" id="CHEBI:18420"/>
    </ligand>
</feature>